<name>N8ZX12_ACIVR</name>
<sequence>MYSYYKYTDIDKTIILYELDQEHYCLRAICSTSSIILNTAFINEQSNFFLPEGSFEEHLEELSLITKEEFLSFWNKSISQHVDAWDSLKSKLHINQNIDTEIVCFYPQGVIVKYGEIFLGLVNYKDCESILGTDNIYPQQKIKLYVQNFDDENLWINFSVNPQHQPV</sequence>
<dbReference type="GeneID" id="58195683"/>
<dbReference type="eggNOG" id="COG0539">
    <property type="taxonomic scope" value="Bacteria"/>
</dbReference>
<dbReference type="HOGENOM" id="CLU_129768_0_0_6"/>
<dbReference type="OrthoDB" id="6711118at2"/>
<dbReference type="AlphaFoldDB" id="N8ZX12"/>
<dbReference type="Proteomes" id="UP000018445">
    <property type="component" value="Unassembled WGS sequence"/>
</dbReference>
<evidence type="ECO:0000313" key="1">
    <source>
        <dbReference type="EMBL" id="ENV36313.1"/>
    </source>
</evidence>
<reference evidence="1 2" key="1">
    <citation type="submission" date="2013-02" db="EMBL/GenBank/DDBJ databases">
        <title>The Genome Sequence of Acinetobacter venetianus CIP 110063.</title>
        <authorList>
            <consortium name="The Broad Institute Genome Sequencing Platform"/>
            <consortium name="The Broad Institute Genome Sequencing Center for Infectious Disease"/>
            <person name="Cerqueira G."/>
            <person name="Feldgarden M."/>
            <person name="Courvalin P."/>
            <person name="Perichon B."/>
            <person name="Grillot-Courvalin C."/>
            <person name="Clermont D."/>
            <person name="Rocha E."/>
            <person name="Yoon E.-J."/>
            <person name="Nemec A."/>
            <person name="Walker B."/>
            <person name="Young S.K."/>
            <person name="Zeng Q."/>
            <person name="Gargeya S."/>
            <person name="Fitzgerald M."/>
            <person name="Haas B."/>
            <person name="Abouelleil A."/>
            <person name="Alvarado L."/>
            <person name="Arachchi H.M."/>
            <person name="Berlin A.M."/>
            <person name="Chapman S.B."/>
            <person name="Dewar J."/>
            <person name="Goldberg J."/>
            <person name="Griggs A."/>
            <person name="Gujja S."/>
            <person name="Hansen M."/>
            <person name="Howarth C."/>
            <person name="Imamovic A."/>
            <person name="Larimer J."/>
            <person name="McCowan C."/>
            <person name="Murphy C."/>
            <person name="Neiman D."/>
            <person name="Pearson M."/>
            <person name="Priest M."/>
            <person name="Roberts A."/>
            <person name="Saif S."/>
            <person name="Shea T."/>
            <person name="Sisk P."/>
            <person name="Sykes S."/>
            <person name="Wortman J."/>
            <person name="Nusbaum C."/>
            <person name="Birren B."/>
        </authorList>
    </citation>
    <scope>NUCLEOTIDE SEQUENCE [LARGE SCALE GENOMIC DNA]</scope>
    <source>
        <strain evidence="2">ATCC 31012 / DSM 23050 / BCRC 14357 / CCUG 45561 / CIP 110063 / KCTC 2702 / LMG 19082 / RAG-1</strain>
    </source>
</reference>
<protein>
    <recommendedName>
        <fullName evidence="3">S1 motif domain-containing protein</fullName>
    </recommendedName>
</protein>
<evidence type="ECO:0000313" key="2">
    <source>
        <dbReference type="Proteomes" id="UP000018445"/>
    </source>
</evidence>
<gene>
    <name evidence="1" type="ORF">F959_02843</name>
</gene>
<dbReference type="EMBL" id="APPO01000019">
    <property type="protein sequence ID" value="ENV36313.1"/>
    <property type="molecule type" value="Genomic_DNA"/>
</dbReference>
<proteinExistence type="predicted"/>
<accession>N8ZX12</accession>
<dbReference type="PATRIC" id="fig|1191460.12.peg.2836"/>
<keyword evidence="2" id="KW-1185">Reference proteome</keyword>
<dbReference type="RefSeq" id="WP_004881231.1">
    <property type="nucleotide sequence ID" value="NZ_AKIQ01000003.1"/>
</dbReference>
<comment type="caution">
    <text evidence="1">The sequence shown here is derived from an EMBL/GenBank/DDBJ whole genome shotgun (WGS) entry which is preliminary data.</text>
</comment>
<organism evidence="1 2">
    <name type="scientific">Acinetobacter venetianus (strain ATCC 31012 / DSM 23050 / BCRC 14357 / CCUG 45561 / CIP 110063 / KCTC 2702 / LMG 19082 / RAG-1)</name>
    <dbReference type="NCBI Taxonomy" id="1191460"/>
    <lineage>
        <taxon>Bacteria</taxon>
        <taxon>Pseudomonadati</taxon>
        <taxon>Pseudomonadota</taxon>
        <taxon>Gammaproteobacteria</taxon>
        <taxon>Moraxellales</taxon>
        <taxon>Moraxellaceae</taxon>
        <taxon>Acinetobacter</taxon>
    </lineage>
</organism>
<evidence type="ECO:0008006" key="3">
    <source>
        <dbReference type="Google" id="ProtNLM"/>
    </source>
</evidence>